<dbReference type="EMBL" id="BGZK01001891">
    <property type="protein sequence ID" value="GBP87860.1"/>
    <property type="molecule type" value="Genomic_DNA"/>
</dbReference>
<gene>
    <name evidence="1" type="ORF">EVAR_61613_1</name>
</gene>
<name>A0A4C1ZJ37_EUMVA</name>
<reference evidence="1 2" key="1">
    <citation type="journal article" date="2019" name="Commun. Biol.">
        <title>The bagworm genome reveals a unique fibroin gene that provides high tensile strength.</title>
        <authorList>
            <person name="Kono N."/>
            <person name="Nakamura H."/>
            <person name="Ohtoshi R."/>
            <person name="Tomita M."/>
            <person name="Numata K."/>
            <person name="Arakawa K."/>
        </authorList>
    </citation>
    <scope>NUCLEOTIDE SEQUENCE [LARGE SCALE GENOMIC DNA]</scope>
</reference>
<evidence type="ECO:0000313" key="1">
    <source>
        <dbReference type="EMBL" id="GBP87860.1"/>
    </source>
</evidence>
<evidence type="ECO:0000313" key="2">
    <source>
        <dbReference type="Proteomes" id="UP000299102"/>
    </source>
</evidence>
<keyword evidence="2" id="KW-1185">Reference proteome</keyword>
<proteinExistence type="predicted"/>
<protein>
    <submittedName>
        <fullName evidence="1">Uncharacterized protein</fullName>
    </submittedName>
</protein>
<dbReference type="Proteomes" id="UP000299102">
    <property type="component" value="Unassembled WGS sequence"/>
</dbReference>
<accession>A0A4C1ZJ37</accession>
<comment type="caution">
    <text evidence="1">The sequence shown here is derived from an EMBL/GenBank/DDBJ whole genome shotgun (WGS) entry which is preliminary data.</text>
</comment>
<dbReference type="AlphaFoldDB" id="A0A4C1ZJ37"/>
<sequence length="195" mass="21584">MFADIYVDLVLRVALVVQNIVLRTRSTSNAHVSRLGGLPKRDVISSTQNLHSRMRRSVDVEEATRACQALGPRRNIISGYIPLGESNTGVFAGRPEEITSGCDGLRAVVCLLQTEIAQSGGDCSNKKSLTDWKSECGPDRGRIDRRTFHLSLMNDTLRAAEITSRRFGTLFLASPTLSRRWPGVDLLNFKPLDQN</sequence>
<organism evidence="1 2">
    <name type="scientific">Eumeta variegata</name>
    <name type="common">Bagworm moth</name>
    <name type="synonym">Eumeta japonica</name>
    <dbReference type="NCBI Taxonomy" id="151549"/>
    <lineage>
        <taxon>Eukaryota</taxon>
        <taxon>Metazoa</taxon>
        <taxon>Ecdysozoa</taxon>
        <taxon>Arthropoda</taxon>
        <taxon>Hexapoda</taxon>
        <taxon>Insecta</taxon>
        <taxon>Pterygota</taxon>
        <taxon>Neoptera</taxon>
        <taxon>Endopterygota</taxon>
        <taxon>Lepidoptera</taxon>
        <taxon>Glossata</taxon>
        <taxon>Ditrysia</taxon>
        <taxon>Tineoidea</taxon>
        <taxon>Psychidae</taxon>
        <taxon>Oiketicinae</taxon>
        <taxon>Eumeta</taxon>
    </lineage>
</organism>